<feature type="compositionally biased region" description="Basic and acidic residues" evidence="1">
    <location>
        <begin position="669"/>
        <end position="699"/>
    </location>
</feature>
<dbReference type="OrthoDB" id="2506204at2759"/>
<feature type="compositionally biased region" description="Gly residues" evidence="1">
    <location>
        <begin position="590"/>
        <end position="599"/>
    </location>
</feature>
<reference evidence="3 4" key="1">
    <citation type="journal article" date="2018" name="Nat. Ecol. Evol.">
        <title>Pezizomycetes genomes reveal the molecular basis of ectomycorrhizal truffle lifestyle.</title>
        <authorList>
            <person name="Murat C."/>
            <person name="Payen T."/>
            <person name="Noel B."/>
            <person name="Kuo A."/>
            <person name="Morin E."/>
            <person name="Chen J."/>
            <person name="Kohler A."/>
            <person name="Krizsan K."/>
            <person name="Balestrini R."/>
            <person name="Da Silva C."/>
            <person name="Montanini B."/>
            <person name="Hainaut M."/>
            <person name="Levati E."/>
            <person name="Barry K.W."/>
            <person name="Belfiori B."/>
            <person name="Cichocki N."/>
            <person name="Clum A."/>
            <person name="Dockter R.B."/>
            <person name="Fauchery L."/>
            <person name="Guy J."/>
            <person name="Iotti M."/>
            <person name="Le Tacon F."/>
            <person name="Lindquist E.A."/>
            <person name="Lipzen A."/>
            <person name="Malagnac F."/>
            <person name="Mello A."/>
            <person name="Molinier V."/>
            <person name="Miyauchi S."/>
            <person name="Poulain J."/>
            <person name="Riccioni C."/>
            <person name="Rubini A."/>
            <person name="Sitrit Y."/>
            <person name="Splivallo R."/>
            <person name="Traeger S."/>
            <person name="Wang M."/>
            <person name="Zifcakova L."/>
            <person name="Wipf D."/>
            <person name="Zambonelli A."/>
            <person name="Paolocci F."/>
            <person name="Nowrousian M."/>
            <person name="Ottonello S."/>
            <person name="Baldrian P."/>
            <person name="Spatafora J.W."/>
            <person name="Henrissat B."/>
            <person name="Nagy L.G."/>
            <person name="Aury J.M."/>
            <person name="Wincker P."/>
            <person name="Grigoriev I.V."/>
            <person name="Bonfante P."/>
            <person name="Martin F.M."/>
        </authorList>
    </citation>
    <scope>NUCLEOTIDE SEQUENCE [LARGE SCALE GENOMIC DNA]</scope>
    <source>
        <strain evidence="3 4">CCBAS932</strain>
    </source>
</reference>
<accession>A0A3N4KX03</accession>
<dbReference type="EMBL" id="ML119115">
    <property type="protein sequence ID" value="RPB15057.1"/>
    <property type="molecule type" value="Genomic_DNA"/>
</dbReference>
<organism evidence="3 4">
    <name type="scientific">Morchella conica CCBAS932</name>
    <dbReference type="NCBI Taxonomy" id="1392247"/>
    <lineage>
        <taxon>Eukaryota</taxon>
        <taxon>Fungi</taxon>
        <taxon>Dikarya</taxon>
        <taxon>Ascomycota</taxon>
        <taxon>Pezizomycotina</taxon>
        <taxon>Pezizomycetes</taxon>
        <taxon>Pezizales</taxon>
        <taxon>Morchellaceae</taxon>
        <taxon>Morchella</taxon>
    </lineage>
</organism>
<evidence type="ECO:0000313" key="4">
    <source>
        <dbReference type="Proteomes" id="UP000277580"/>
    </source>
</evidence>
<dbReference type="InParanoid" id="A0A3N4KX03"/>
<evidence type="ECO:0000256" key="2">
    <source>
        <dbReference type="SAM" id="SignalP"/>
    </source>
</evidence>
<feature type="signal peptide" evidence="2">
    <location>
        <begin position="1"/>
        <end position="25"/>
    </location>
</feature>
<keyword evidence="4" id="KW-1185">Reference proteome</keyword>
<dbReference type="AlphaFoldDB" id="A0A3N4KX03"/>
<feature type="region of interest" description="Disordered" evidence="1">
    <location>
        <begin position="589"/>
        <end position="645"/>
    </location>
</feature>
<sequence length="699" mass="75701">MAIHNINLVVLSLLLFLVFASPAAAFGAGNIASISKIEGHNWRHGDIEDTLKTLLALQGGKWTTMNIRRVYFGNWLRDYSQALDVGTLKSVNKDTIRVLVWVLSFLSFGYATGEFEVTEDRLGVYRPEEHIDNPKGYADGMDARVYDPRLRPQVLPIELGIDPWTGMKNYIANESGGWATSVAYVRESLARSIHFGRLYTSGGHGVAGNEADLCEALRCLGQALHCLEDFSAHSNYVELALRELGFLAVFPHTGVNTAMPIGAPPGADTRGMPLHFPLVTGTFGAVDFLHSVLGEAQDKFSQTEVDPDELSELNAILGDAHEQQKKSKKSGQKSMLQELLTQVPNMGGFSSDADRLEADSNAKEMANMHISPQGTRGPGPAAPGSFDPVKTARDIYPILEFRDKVMRAIESTIEKIPGLSALVEKISDTLALFVLGLLAPYVQPIIAQVSLELKAGSSQVVDSSAQQQYAPWDDPNCTDPTHSLLSKDHFSNILNAPAGEIASAIVSYTVPRVIYAWERPDAPLEVVIPQILSIFHHPALRRVGQDFEIQGIMFSTVQRWVDRLPDRGASLSDVLSSEGVKQGRNHTGGVFCGGHGGGHGKTKGGEWDKAKKSKKDGKGKKNDPFANIPGVSSTSGGGVSVGGIKLPGAIGGALGGFLDAANQGYNDANQKKSKDGKPKDKDKDEKKKKDKYDDQYENT</sequence>
<dbReference type="PANTHER" id="PTHR14905">
    <property type="entry name" value="NG37"/>
    <property type="match status" value="1"/>
</dbReference>
<dbReference type="PANTHER" id="PTHR14905:SF7">
    <property type="entry name" value="VON WILLEBRAND FACTOR A DOMAIN-CONTAINING PROTEIN 7"/>
    <property type="match status" value="1"/>
</dbReference>
<dbReference type="Proteomes" id="UP000277580">
    <property type="component" value="Unassembled WGS sequence"/>
</dbReference>
<protein>
    <submittedName>
        <fullName evidence="3">Heterokaryon incompatibility Het-C</fullName>
    </submittedName>
</protein>
<dbReference type="STRING" id="1392247.A0A3N4KX03"/>
<dbReference type="Pfam" id="PF07217">
    <property type="entry name" value="Het-C"/>
    <property type="match status" value="1"/>
</dbReference>
<keyword evidence="2" id="KW-0732">Signal</keyword>
<name>A0A3N4KX03_9PEZI</name>
<evidence type="ECO:0000256" key="1">
    <source>
        <dbReference type="SAM" id="MobiDB-lite"/>
    </source>
</evidence>
<gene>
    <name evidence="3" type="ORF">P167DRAFT_563395</name>
</gene>
<dbReference type="InterPro" id="IPR010816">
    <property type="entry name" value="Het-C"/>
</dbReference>
<proteinExistence type="predicted"/>
<dbReference type="InterPro" id="IPR052577">
    <property type="entry name" value="VWA7"/>
</dbReference>
<feature type="region of interest" description="Disordered" evidence="1">
    <location>
        <begin position="657"/>
        <end position="699"/>
    </location>
</feature>
<feature type="chain" id="PRO_5018229950" evidence="2">
    <location>
        <begin position="26"/>
        <end position="699"/>
    </location>
</feature>
<evidence type="ECO:0000313" key="3">
    <source>
        <dbReference type="EMBL" id="RPB15057.1"/>
    </source>
</evidence>